<evidence type="ECO:0000313" key="1">
    <source>
        <dbReference type="EMBL" id="GEN11074.1"/>
    </source>
</evidence>
<dbReference type="EMBL" id="BJXR01000043">
    <property type="protein sequence ID" value="GEN11074.1"/>
    <property type="molecule type" value="Genomic_DNA"/>
</dbReference>
<dbReference type="Proteomes" id="UP000321514">
    <property type="component" value="Unassembled WGS sequence"/>
</dbReference>
<comment type="caution">
    <text evidence="1">The sequence shown here is derived from an EMBL/GenBank/DDBJ whole genome shotgun (WGS) entry which is preliminary data.</text>
</comment>
<organism evidence="1 2">
    <name type="scientific">Myxococcus fulvus</name>
    <dbReference type="NCBI Taxonomy" id="33"/>
    <lineage>
        <taxon>Bacteria</taxon>
        <taxon>Pseudomonadati</taxon>
        <taxon>Myxococcota</taxon>
        <taxon>Myxococcia</taxon>
        <taxon>Myxococcales</taxon>
        <taxon>Cystobacterineae</taxon>
        <taxon>Myxococcaceae</taxon>
        <taxon>Myxococcus</taxon>
    </lineage>
</organism>
<name>A0A511TA55_MYXFU</name>
<accession>A0A511TA55</accession>
<sequence>MRLCVKSMGSPSERAWSSPDKHCHTLRVEKSTNDKSSVSLVSRDPACHIASLAGCDTRGGWSAGGLQG</sequence>
<gene>
    <name evidence="1" type="ORF">MFU01_61110</name>
</gene>
<dbReference type="AlphaFoldDB" id="A0A511TA55"/>
<proteinExistence type="predicted"/>
<evidence type="ECO:0000313" key="2">
    <source>
        <dbReference type="Proteomes" id="UP000321514"/>
    </source>
</evidence>
<protein>
    <submittedName>
        <fullName evidence="1">Uncharacterized protein</fullName>
    </submittedName>
</protein>
<reference evidence="1 2" key="1">
    <citation type="submission" date="2019-07" db="EMBL/GenBank/DDBJ databases">
        <title>Whole genome shotgun sequence of Myxococcus fulvus NBRC 100333.</title>
        <authorList>
            <person name="Hosoyama A."/>
            <person name="Uohara A."/>
            <person name="Ohji S."/>
            <person name="Ichikawa N."/>
        </authorList>
    </citation>
    <scope>NUCLEOTIDE SEQUENCE [LARGE SCALE GENOMIC DNA]</scope>
    <source>
        <strain evidence="1 2">NBRC 100333</strain>
    </source>
</reference>